<sequence length="666" mass="75071">MAMATTRNLSFYSPFLVLPTTTIAASPAMFQSNPNTSISIRALLTTPPASISHSHSQILNIPTKTNQLLYLEHSKHTQREPPRWFSPLDSFSSSRLPNSPLLLYLPGIGGSGLGLSLHHPRLGEMFDIWCLHIPATDRTPFPELVKLVESTVKSEHCQSPERPIYLVGQSFGACLALSVAARNPEIDILLVLANSATCFNGSQFHPLIPLLEAMPKELGASLHDMLNLITGMATQQRDTGLSEALVAMFSDLPGLAEVLSVETLVWKLKLLDSACSYTNSRLHAVKAQTLILSSGKDQLLPSRQEGQRLHRLLPKSDIRIFEDSGHVLFMEQDHDLVTTLKGTSFYRRTRNVDYVLDYLPPTPYEFQKARESHRFVEAAFSPVMLSTLENGKIVRGLSGIPSKDEGPVLFVGYHMMLGLELAPLIARIFSERGILVRGVAHPMIFKKQKQGGRLPDISQYDTYRLMGAVPVSPTNLFKLFKTNSHILLYPGGMREALHRKGEEYQLFWPDQSEFVRMAAMFGAKIIPFGVVGEDDIGELIFDYEDQMKIPYLRQFIQELTDEAVQLRSNVEGEVANQDVHFPVMRPKLPGRFYYLFGNPIETQGRQQELRNKDKAHELYVEVKSEVERCLSYLKEKRRNDPYRSILSRLVYQLTHGPESEIPTFEP</sequence>
<feature type="domain" description="AB hydrolase-1" evidence="5">
    <location>
        <begin position="129"/>
        <end position="337"/>
    </location>
</feature>
<dbReference type="GO" id="GO:0016020">
    <property type="term" value="C:membrane"/>
    <property type="evidence" value="ECO:0007669"/>
    <property type="project" value="TreeGrafter"/>
</dbReference>
<evidence type="ECO:0000256" key="1">
    <source>
        <dbReference type="ARBA" id="ARBA00005420"/>
    </source>
</evidence>
<dbReference type="CDD" id="cd07987">
    <property type="entry name" value="LPLAT_MGAT-like"/>
    <property type="match status" value="1"/>
</dbReference>
<dbReference type="PANTHER" id="PTHR22753:SF24">
    <property type="entry name" value="ESTERASE_LIPASE_THIOESTERASE FAMILY PROTEIN"/>
    <property type="match status" value="1"/>
</dbReference>
<evidence type="ECO:0000259" key="5">
    <source>
        <dbReference type="Pfam" id="PF12697"/>
    </source>
</evidence>
<keyword evidence="2" id="KW-0808">Transferase</keyword>
<dbReference type="InterPro" id="IPR007130">
    <property type="entry name" value="DAGAT"/>
</dbReference>
<name>A0AA35Z004_LACSI</name>
<gene>
    <name evidence="6" type="ORF">LSALG_LOCUS23014</name>
</gene>
<dbReference type="SUPFAM" id="SSF53474">
    <property type="entry name" value="alpha/beta-Hydrolases"/>
    <property type="match status" value="1"/>
</dbReference>
<dbReference type="GO" id="GO:0019432">
    <property type="term" value="P:triglyceride biosynthetic process"/>
    <property type="evidence" value="ECO:0007669"/>
    <property type="project" value="UniProtKB-ARBA"/>
</dbReference>
<dbReference type="PANTHER" id="PTHR22753">
    <property type="entry name" value="TRANSMEMBRANE PROTEIN 68"/>
    <property type="match status" value="1"/>
</dbReference>
<dbReference type="Pfam" id="PF12697">
    <property type="entry name" value="Abhydrolase_6"/>
    <property type="match status" value="1"/>
</dbReference>
<dbReference type="InterPro" id="IPR029058">
    <property type="entry name" value="AB_hydrolase_fold"/>
</dbReference>
<evidence type="ECO:0000256" key="2">
    <source>
        <dbReference type="ARBA" id="ARBA00022679"/>
    </source>
</evidence>
<protein>
    <recommendedName>
        <fullName evidence="5">AB hydrolase-1 domain-containing protein</fullName>
    </recommendedName>
</protein>
<evidence type="ECO:0000256" key="4">
    <source>
        <dbReference type="SAM" id="SignalP"/>
    </source>
</evidence>
<dbReference type="GO" id="GO:0004144">
    <property type="term" value="F:diacylglycerol O-acyltransferase activity"/>
    <property type="evidence" value="ECO:0007669"/>
    <property type="project" value="UniProtKB-ARBA"/>
</dbReference>
<feature type="signal peptide" evidence="4">
    <location>
        <begin position="1"/>
        <end position="24"/>
    </location>
</feature>
<dbReference type="Proteomes" id="UP001177003">
    <property type="component" value="Chromosome 4"/>
</dbReference>
<keyword evidence="3" id="KW-0012">Acyltransferase</keyword>
<dbReference type="Gene3D" id="3.40.50.1820">
    <property type="entry name" value="alpha/beta hydrolase"/>
    <property type="match status" value="1"/>
</dbReference>
<dbReference type="AlphaFoldDB" id="A0AA35Z004"/>
<organism evidence="6 7">
    <name type="scientific">Lactuca saligna</name>
    <name type="common">Willowleaf lettuce</name>
    <dbReference type="NCBI Taxonomy" id="75948"/>
    <lineage>
        <taxon>Eukaryota</taxon>
        <taxon>Viridiplantae</taxon>
        <taxon>Streptophyta</taxon>
        <taxon>Embryophyta</taxon>
        <taxon>Tracheophyta</taxon>
        <taxon>Spermatophyta</taxon>
        <taxon>Magnoliopsida</taxon>
        <taxon>eudicotyledons</taxon>
        <taxon>Gunneridae</taxon>
        <taxon>Pentapetalae</taxon>
        <taxon>asterids</taxon>
        <taxon>campanulids</taxon>
        <taxon>Asterales</taxon>
        <taxon>Asteraceae</taxon>
        <taxon>Cichorioideae</taxon>
        <taxon>Cichorieae</taxon>
        <taxon>Lactucinae</taxon>
        <taxon>Lactuca</taxon>
    </lineage>
</organism>
<evidence type="ECO:0000256" key="3">
    <source>
        <dbReference type="ARBA" id="ARBA00023315"/>
    </source>
</evidence>
<dbReference type="Pfam" id="PF03982">
    <property type="entry name" value="DAGAT"/>
    <property type="match status" value="1"/>
</dbReference>
<dbReference type="GO" id="GO:0016787">
    <property type="term" value="F:hydrolase activity"/>
    <property type="evidence" value="ECO:0007669"/>
    <property type="project" value="UniProtKB-ARBA"/>
</dbReference>
<dbReference type="EMBL" id="OX465080">
    <property type="protein sequence ID" value="CAI9283415.1"/>
    <property type="molecule type" value="Genomic_DNA"/>
</dbReference>
<evidence type="ECO:0000313" key="6">
    <source>
        <dbReference type="EMBL" id="CAI9283415.1"/>
    </source>
</evidence>
<keyword evidence="7" id="KW-1185">Reference proteome</keyword>
<feature type="chain" id="PRO_5041429030" description="AB hydrolase-1 domain-containing protein" evidence="4">
    <location>
        <begin position="25"/>
        <end position="666"/>
    </location>
</feature>
<comment type="similarity">
    <text evidence="1">Belongs to the diacylglycerol acyltransferase family.</text>
</comment>
<reference evidence="6" key="1">
    <citation type="submission" date="2023-04" db="EMBL/GenBank/DDBJ databases">
        <authorList>
            <person name="Vijverberg K."/>
            <person name="Xiong W."/>
            <person name="Schranz E."/>
        </authorList>
    </citation>
    <scope>NUCLEOTIDE SEQUENCE</scope>
</reference>
<dbReference type="InterPro" id="IPR000073">
    <property type="entry name" value="AB_hydrolase_1"/>
</dbReference>
<keyword evidence="4" id="KW-0732">Signal</keyword>
<accession>A0AA35Z004</accession>
<proteinExistence type="inferred from homology"/>
<evidence type="ECO:0000313" key="7">
    <source>
        <dbReference type="Proteomes" id="UP001177003"/>
    </source>
</evidence>